<dbReference type="Proteomes" id="UP000695007">
    <property type="component" value="Unplaced"/>
</dbReference>
<feature type="compositionally biased region" description="Low complexity" evidence="1">
    <location>
        <begin position="657"/>
        <end position="669"/>
    </location>
</feature>
<evidence type="ECO:0000256" key="1">
    <source>
        <dbReference type="SAM" id="MobiDB-lite"/>
    </source>
</evidence>
<dbReference type="GeneID" id="105359806"/>
<name>A0AAJ6VL94_9HYME</name>
<feature type="compositionally biased region" description="Low complexity" evidence="1">
    <location>
        <begin position="708"/>
        <end position="717"/>
    </location>
</feature>
<dbReference type="RefSeq" id="XP_011494802.1">
    <property type="nucleotide sequence ID" value="XM_011496500.1"/>
</dbReference>
<keyword evidence="2" id="KW-0732">Signal</keyword>
<evidence type="ECO:0000256" key="2">
    <source>
        <dbReference type="SAM" id="SignalP"/>
    </source>
</evidence>
<feature type="compositionally biased region" description="Low complexity" evidence="1">
    <location>
        <begin position="681"/>
        <end position="695"/>
    </location>
</feature>
<feature type="chain" id="PRO_5042613698" evidence="2">
    <location>
        <begin position="17"/>
        <end position="855"/>
    </location>
</feature>
<feature type="region of interest" description="Disordered" evidence="1">
    <location>
        <begin position="737"/>
        <end position="760"/>
    </location>
</feature>
<feature type="region of interest" description="Disordered" evidence="1">
    <location>
        <begin position="649"/>
        <end position="717"/>
    </location>
</feature>
<feature type="compositionally biased region" description="Low complexity" evidence="1">
    <location>
        <begin position="741"/>
        <end position="760"/>
    </location>
</feature>
<dbReference type="KEGG" id="csol:105359806"/>
<keyword evidence="3" id="KW-1185">Reference proteome</keyword>
<feature type="signal peptide" evidence="2">
    <location>
        <begin position="1"/>
        <end position="16"/>
    </location>
</feature>
<accession>A0AAJ6VL94</accession>
<gene>
    <name evidence="4" type="primary">LOC105359806</name>
</gene>
<organism evidence="3 4">
    <name type="scientific">Ceratosolen solmsi marchali</name>
    <dbReference type="NCBI Taxonomy" id="326594"/>
    <lineage>
        <taxon>Eukaryota</taxon>
        <taxon>Metazoa</taxon>
        <taxon>Ecdysozoa</taxon>
        <taxon>Arthropoda</taxon>
        <taxon>Hexapoda</taxon>
        <taxon>Insecta</taxon>
        <taxon>Pterygota</taxon>
        <taxon>Neoptera</taxon>
        <taxon>Endopterygota</taxon>
        <taxon>Hymenoptera</taxon>
        <taxon>Apocrita</taxon>
        <taxon>Proctotrupomorpha</taxon>
        <taxon>Chalcidoidea</taxon>
        <taxon>Agaonidae</taxon>
        <taxon>Agaoninae</taxon>
        <taxon>Ceratosolen</taxon>
    </lineage>
</organism>
<dbReference type="AlphaFoldDB" id="A0AAJ6VL94"/>
<sequence>MLVHICLLALLGFGTSLEIEKVMPSQYEIEGSINRTIEEVEKMIGNNPSLPKLSRGDIVNILYNITSKDMLSIEDETLGALQKMRSDYQRALMVVLPYKLKSSENLKDLYTKPPIVQILEDGDLDNKKATRLEATYNPSTYSGNDVLQSKNSINNIHQLIAAHMKVNGDKSSGAPVKMDAHYLKTMADVLNDTNVKFEPQKYNFNFDLIDQRAEASQTSIATKRPIYKGTFSRYRTSTQSPPRLEIIYSSTSTRKPTTGNKPDTTIVQNKSTQNILSSDQWQYYAPPSTTTTHKTTMPDNPLWEPMSAFVPTDAPIKPAPIFVTPSAMINQETTYSNVNNEAIIINVTSTTVKSTPMRQDVELLLKSIGLEPIKSTDPKNSIKFMKNTIDSQLNIHSHSNNQNSKLEAVRSNLSNTLHNNSIASSSLKMKDNIKNLSPDIQLLFKQFGLQSHNQNDIPAFTTPKSTTVTAIINSYTRFKPLPTSSVRDKDFRNFLARFGLGIGASRNEKAMQQLQTTKRPSLIDAVPENMKRILENIGLIKTSQRGESKFKEDINFQTQSSKIVEQTTLSSEHIFKPYESAIEDKEQNNKIKNLLNTVRMVQEGRANVQDVQDIANDLLSNTKSLENGPDPLKLEAILNNYKNSLKNEVKRQQAQVTSTSTSTATSTLADLDETTPSVIATTESSGSFSESITSSPLVGDNSKEPKISQSSISSTVTTQATQPSFFDTFDISDYLNKTESDSSNTVTSAESSSTSENSTKSSFFDTFDINDYTNNTADENSAKVADANLPDLEASFGGSTAEPDPVIPTRPKTGLYFLVDWNTFLEVGEEGKEKVNLRFAPKVGDRSRFLSVKMP</sequence>
<evidence type="ECO:0000313" key="3">
    <source>
        <dbReference type="Proteomes" id="UP000695007"/>
    </source>
</evidence>
<reference evidence="4" key="1">
    <citation type="submission" date="2025-08" db="UniProtKB">
        <authorList>
            <consortium name="RefSeq"/>
        </authorList>
    </citation>
    <scope>IDENTIFICATION</scope>
</reference>
<proteinExistence type="predicted"/>
<protein>
    <submittedName>
        <fullName evidence="4">Uncharacterized protein LOC105359806 isoform X1</fullName>
    </submittedName>
</protein>
<evidence type="ECO:0000313" key="4">
    <source>
        <dbReference type="RefSeq" id="XP_011494802.1"/>
    </source>
</evidence>